<dbReference type="Proteomes" id="UP001190700">
    <property type="component" value="Unassembled WGS sequence"/>
</dbReference>
<sequence length="330" mass="35203">MGRSGAVIPLRSKGVRERAVRLGCPLLSYQTSSDCRNTVHKERDVCASEGMESANPYADFGVTGTSFWCSMALATFAFLMYAYKRLCNNSDHLQQPGGQECDGGAPSLAEVRRRQQKQMQDKVKQAKAEPALGNAAVTTSARTQRSVAAAPRRRITAVSSTSAVAIREDAAGDSIGSTGGDLLPVFTCLNCDDPLQGLVGTGVARCSEGHMFCASCVTQLVVHSPSPYVPSDQLLRLACFYTESSCPGHLPLPTLAGVVPPLVLDQFHQRAQAMELARAGVRGLEQCASCGLRVEDDCRGRVLQMTAEAGSADDRRGRVLQMTAKAGSCR</sequence>
<evidence type="ECO:0008006" key="4">
    <source>
        <dbReference type="Google" id="ProtNLM"/>
    </source>
</evidence>
<name>A0AAE0GGI2_9CHLO</name>
<feature type="region of interest" description="Disordered" evidence="1">
    <location>
        <begin position="98"/>
        <end position="137"/>
    </location>
</feature>
<dbReference type="EMBL" id="LGRX02006067">
    <property type="protein sequence ID" value="KAK3277515.1"/>
    <property type="molecule type" value="Genomic_DNA"/>
</dbReference>
<evidence type="ECO:0000256" key="1">
    <source>
        <dbReference type="SAM" id="MobiDB-lite"/>
    </source>
</evidence>
<evidence type="ECO:0000313" key="2">
    <source>
        <dbReference type="EMBL" id="KAK3277515.1"/>
    </source>
</evidence>
<comment type="caution">
    <text evidence="2">The sequence shown here is derived from an EMBL/GenBank/DDBJ whole genome shotgun (WGS) entry which is preliminary data.</text>
</comment>
<protein>
    <recommendedName>
        <fullName evidence="4">RING-type domain-containing protein</fullName>
    </recommendedName>
</protein>
<reference evidence="2 3" key="1">
    <citation type="journal article" date="2015" name="Genome Biol. Evol.">
        <title>Comparative Genomics of a Bacterivorous Green Alga Reveals Evolutionary Causalities and Consequences of Phago-Mixotrophic Mode of Nutrition.</title>
        <authorList>
            <person name="Burns J.A."/>
            <person name="Paasch A."/>
            <person name="Narechania A."/>
            <person name="Kim E."/>
        </authorList>
    </citation>
    <scope>NUCLEOTIDE SEQUENCE [LARGE SCALE GENOMIC DNA]</scope>
    <source>
        <strain evidence="2 3">PLY_AMNH</strain>
    </source>
</reference>
<accession>A0AAE0GGI2</accession>
<evidence type="ECO:0000313" key="3">
    <source>
        <dbReference type="Proteomes" id="UP001190700"/>
    </source>
</evidence>
<keyword evidence="3" id="KW-1185">Reference proteome</keyword>
<proteinExistence type="predicted"/>
<dbReference type="AlphaFoldDB" id="A0AAE0GGI2"/>
<organism evidence="2 3">
    <name type="scientific">Cymbomonas tetramitiformis</name>
    <dbReference type="NCBI Taxonomy" id="36881"/>
    <lineage>
        <taxon>Eukaryota</taxon>
        <taxon>Viridiplantae</taxon>
        <taxon>Chlorophyta</taxon>
        <taxon>Pyramimonadophyceae</taxon>
        <taxon>Pyramimonadales</taxon>
        <taxon>Pyramimonadaceae</taxon>
        <taxon>Cymbomonas</taxon>
    </lineage>
</organism>
<gene>
    <name evidence="2" type="ORF">CYMTET_14480</name>
</gene>